<evidence type="ECO:0000259" key="2">
    <source>
        <dbReference type="Pfam" id="PF25954"/>
    </source>
</evidence>
<dbReference type="Proteomes" id="UP000317550">
    <property type="component" value="Chromosome"/>
</dbReference>
<dbReference type="Pfam" id="PF25954">
    <property type="entry name" value="Beta-barrel_RND_2"/>
    <property type="match status" value="1"/>
</dbReference>
<dbReference type="OrthoDB" id="4932908at2"/>
<dbReference type="InterPro" id="IPR006143">
    <property type="entry name" value="RND_pump_MFP"/>
</dbReference>
<dbReference type="Gene3D" id="1.10.287.470">
    <property type="entry name" value="Helix hairpin bin"/>
    <property type="match status" value="1"/>
</dbReference>
<accession>A0A516SB43</accession>
<evidence type="ECO:0000313" key="5">
    <source>
        <dbReference type="Proteomes" id="UP000317550"/>
    </source>
</evidence>
<dbReference type="EMBL" id="CP041730">
    <property type="protein sequence ID" value="QDQ25367.1"/>
    <property type="molecule type" value="Genomic_DNA"/>
</dbReference>
<dbReference type="SUPFAM" id="SSF111369">
    <property type="entry name" value="HlyD-like secretion proteins"/>
    <property type="match status" value="1"/>
</dbReference>
<name>A0A516SB43_9NEIS</name>
<protein>
    <submittedName>
        <fullName evidence="4">Efflux RND transporter periplasmic adaptor subunit</fullName>
    </submittedName>
</protein>
<dbReference type="Gene3D" id="2.40.30.170">
    <property type="match status" value="1"/>
</dbReference>
<proteinExistence type="inferred from homology"/>
<dbReference type="GO" id="GO:0015562">
    <property type="term" value="F:efflux transmembrane transporter activity"/>
    <property type="evidence" value="ECO:0007669"/>
    <property type="project" value="TreeGrafter"/>
</dbReference>
<dbReference type="FunFam" id="2.40.30.170:FF:000010">
    <property type="entry name" value="Efflux RND transporter periplasmic adaptor subunit"/>
    <property type="match status" value="1"/>
</dbReference>
<comment type="similarity">
    <text evidence="1">Belongs to the membrane fusion protein (MFP) (TC 8.A.1) family.</text>
</comment>
<organism evidence="4 5">
    <name type="scientific">Chitinimonas arctica</name>
    <dbReference type="NCBI Taxonomy" id="2594795"/>
    <lineage>
        <taxon>Bacteria</taxon>
        <taxon>Pseudomonadati</taxon>
        <taxon>Pseudomonadota</taxon>
        <taxon>Betaproteobacteria</taxon>
        <taxon>Neisseriales</taxon>
        <taxon>Chitinibacteraceae</taxon>
        <taxon>Chitinimonas</taxon>
    </lineage>
</organism>
<dbReference type="InterPro" id="IPR058792">
    <property type="entry name" value="Beta-barrel_RND_2"/>
</dbReference>
<evidence type="ECO:0000313" key="4">
    <source>
        <dbReference type="EMBL" id="QDQ25367.1"/>
    </source>
</evidence>
<sequence>MILPRSSPMPALLARFKRRPLLIGAATVLVVGGIIASQSGRAAPDASKAAKPPVVLELASSDVVRVADASLIRPLALSGSLNPVRQTAINAEVEGVVAAVLVRPGEVVKAGQVLARFETSDLNQLLATRQANQARARAEMQLAQKNSERNADLLKQGFISPNSYDQSESSLAVAVAQFKAEEAQTALARKALGDSAVRAPFGGIVSDRKVEPGSRVNMTQHLFSVVDLDEMEFEAAVPVNALAAVKVGQHMTLTVEGYPGKQLGGRVERIAPVADSASRMVPIYVRLQNPDGLLKGGQFVQGELALARADHAATLPFGAIRGLHGPAPHVMAVENGKAVSRPVRLGLLNELSKQVVVESGVPVGALVIIAKVENIKAGQAVKLPPAKS</sequence>
<feature type="domain" description="CusB-like beta-barrel" evidence="2">
    <location>
        <begin position="234"/>
        <end position="305"/>
    </location>
</feature>
<dbReference type="Gene3D" id="2.40.50.100">
    <property type="match status" value="1"/>
</dbReference>
<dbReference type="AlphaFoldDB" id="A0A516SB43"/>
<dbReference type="Pfam" id="PF25973">
    <property type="entry name" value="BSH_CzcB"/>
    <property type="match status" value="1"/>
</dbReference>
<dbReference type="KEGG" id="cari:FNU76_02795"/>
<dbReference type="PANTHER" id="PTHR30469">
    <property type="entry name" value="MULTIDRUG RESISTANCE PROTEIN MDTA"/>
    <property type="match status" value="1"/>
</dbReference>
<gene>
    <name evidence="4" type="ORF">FNU76_02795</name>
</gene>
<keyword evidence="5" id="KW-1185">Reference proteome</keyword>
<feature type="domain" description="CzcB-like barrel-sandwich hybrid" evidence="3">
    <location>
        <begin position="87"/>
        <end position="227"/>
    </location>
</feature>
<evidence type="ECO:0000259" key="3">
    <source>
        <dbReference type="Pfam" id="PF25973"/>
    </source>
</evidence>
<dbReference type="NCBIfam" id="TIGR01730">
    <property type="entry name" value="RND_mfp"/>
    <property type="match status" value="1"/>
</dbReference>
<dbReference type="GO" id="GO:1990281">
    <property type="term" value="C:efflux pump complex"/>
    <property type="evidence" value="ECO:0007669"/>
    <property type="project" value="TreeGrafter"/>
</dbReference>
<dbReference type="InterPro" id="IPR058647">
    <property type="entry name" value="BSH_CzcB-like"/>
</dbReference>
<dbReference type="Gene3D" id="2.40.420.20">
    <property type="match status" value="1"/>
</dbReference>
<reference evidence="5" key="1">
    <citation type="submission" date="2019-07" db="EMBL/GenBank/DDBJ databases">
        <title>Chitinimonas sp. nov., isolated from Ny-Alesund, arctica soil.</title>
        <authorList>
            <person name="Xu Q."/>
            <person name="Peng F."/>
        </authorList>
    </citation>
    <scope>NUCLEOTIDE SEQUENCE [LARGE SCALE GENOMIC DNA]</scope>
    <source>
        <strain evidence="5">R3-44</strain>
    </source>
</reference>
<evidence type="ECO:0000256" key="1">
    <source>
        <dbReference type="ARBA" id="ARBA00009477"/>
    </source>
</evidence>